<reference evidence="10" key="1">
    <citation type="submission" date="2022-10" db="EMBL/GenBank/DDBJ databases">
        <title>Vagococcus sp. isolated from poultry meat.</title>
        <authorList>
            <person name="Johansson P."/>
            <person name="Bjorkroth J."/>
        </authorList>
    </citation>
    <scope>NUCLEOTIDE SEQUENCE</scope>
    <source>
        <strain evidence="10">PNs007</strain>
    </source>
</reference>
<organism evidence="10 11">
    <name type="scientific">Vagococcus proximus</name>
    <dbReference type="NCBI Taxonomy" id="2991417"/>
    <lineage>
        <taxon>Bacteria</taxon>
        <taxon>Bacillati</taxon>
        <taxon>Bacillota</taxon>
        <taxon>Bacilli</taxon>
        <taxon>Lactobacillales</taxon>
        <taxon>Enterococcaceae</taxon>
        <taxon>Vagococcus</taxon>
    </lineage>
</organism>
<evidence type="ECO:0000256" key="6">
    <source>
        <dbReference type="PROSITE-ProRule" id="PRU00169"/>
    </source>
</evidence>
<dbReference type="RefSeq" id="WP_275471325.1">
    <property type="nucleotide sequence ID" value="NZ_JAPDSH010000003.1"/>
</dbReference>
<evidence type="ECO:0000313" key="11">
    <source>
        <dbReference type="Proteomes" id="UP001147148"/>
    </source>
</evidence>
<evidence type="ECO:0000256" key="4">
    <source>
        <dbReference type="ARBA" id="ARBA00023125"/>
    </source>
</evidence>
<evidence type="ECO:0000256" key="7">
    <source>
        <dbReference type="PROSITE-ProRule" id="PRU01091"/>
    </source>
</evidence>
<comment type="caution">
    <text evidence="10">The sequence shown here is derived from an EMBL/GenBank/DDBJ whole genome shotgun (WGS) entry which is preliminary data.</text>
</comment>
<dbReference type="InterPro" id="IPR039420">
    <property type="entry name" value="WalR-like"/>
</dbReference>
<feature type="domain" description="Response regulatory" evidence="8">
    <location>
        <begin position="1"/>
        <end position="110"/>
    </location>
</feature>
<keyword evidence="5" id="KW-0804">Transcription</keyword>
<dbReference type="PANTHER" id="PTHR48111:SF1">
    <property type="entry name" value="TWO-COMPONENT RESPONSE REGULATOR ORR33"/>
    <property type="match status" value="1"/>
</dbReference>
<evidence type="ECO:0000256" key="1">
    <source>
        <dbReference type="ARBA" id="ARBA00022553"/>
    </source>
</evidence>
<dbReference type="Pfam" id="PF00486">
    <property type="entry name" value="Trans_reg_C"/>
    <property type="match status" value="1"/>
</dbReference>
<dbReference type="PROSITE" id="PS50110">
    <property type="entry name" value="RESPONSE_REGULATORY"/>
    <property type="match status" value="1"/>
</dbReference>
<keyword evidence="1 6" id="KW-0597">Phosphoprotein</keyword>
<keyword evidence="3" id="KW-0805">Transcription regulation</keyword>
<dbReference type="SMART" id="SM00862">
    <property type="entry name" value="Trans_reg_C"/>
    <property type="match status" value="1"/>
</dbReference>
<dbReference type="Gene3D" id="1.10.10.10">
    <property type="entry name" value="Winged helix-like DNA-binding domain superfamily/Winged helix DNA-binding domain"/>
    <property type="match status" value="1"/>
</dbReference>
<protein>
    <submittedName>
        <fullName evidence="10">Response regulator transcription factor</fullName>
    </submittedName>
</protein>
<feature type="modified residue" description="4-aspartylphosphate" evidence="6">
    <location>
        <position position="46"/>
    </location>
</feature>
<accession>A0ABT5X196</accession>
<dbReference type="Gene3D" id="3.40.50.2300">
    <property type="match status" value="1"/>
</dbReference>
<keyword evidence="4 7" id="KW-0238">DNA-binding</keyword>
<evidence type="ECO:0000256" key="2">
    <source>
        <dbReference type="ARBA" id="ARBA00023012"/>
    </source>
</evidence>
<dbReference type="SMART" id="SM00448">
    <property type="entry name" value="REC"/>
    <property type="match status" value="1"/>
</dbReference>
<dbReference type="EMBL" id="JAPDSH010000003">
    <property type="protein sequence ID" value="MDF0479697.1"/>
    <property type="molecule type" value="Genomic_DNA"/>
</dbReference>
<evidence type="ECO:0000259" key="8">
    <source>
        <dbReference type="PROSITE" id="PS50110"/>
    </source>
</evidence>
<evidence type="ECO:0000259" key="9">
    <source>
        <dbReference type="PROSITE" id="PS51755"/>
    </source>
</evidence>
<dbReference type="PROSITE" id="PS51755">
    <property type="entry name" value="OMPR_PHOB"/>
    <property type="match status" value="1"/>
</dbReference>
<dbReference type="SUPFAM" id="SSF52172">
    <property type="entry name" value="CheY-like"/>
    <property type="match status" value="1"/>
</dbReference>
<name>A0ABT5X196_9ENTE</name>
<keyword evidence="2" id="KW-0902">Two-component regulatory system</keyword>
<dbReference type="InterPro" id="IPR016032">
    <property type="entry name" value="Sig_transdc_resp-reg_C-effctor"/>
</dbReference>
<keyword evidence="11" id="KW-1185">Reference proteome</keyword>
<dbReference type="SUPFAM" id="SSF46894">
    <property type="entry name" value="C-terminal effector domain of the bipartite response regulators"/>
    <property type="match status" value="1"/>
</dbReference>
<evidence type="ECO:0000256" key="3">
    <source>
        <dbReference type="ARBA" id="ARBA00023015"/>
    </source>
</evidence>
<dbReference type="InterPro" id="IPR036388">
    <property type="entry name" value="WH-like_DNA-bd_sf"/>
</dbReference>
<dbReference type="PANTHER" id="PTHR48111">
    <property type="entry name" value="REGULATOR OF RPOS"/>
    <property type="match status" value="1"/>
</dbReference>
<evidence type="ECO:0000256" key="5">
    <source>
        <dbReference type="ARBA" id="ARBA00023163"/>
    </source>
</evidence>
<dbReference type="CDD" id="cd00383">
    <property type="entry name" value="trans_reg_C"/>
    <property type="match status" value="1"/>
</dbReference>
<gene>
    <name evidence="10" type="ORF">OL233_05285</name>
</gene>
<dbReference type="Proteomes" id="UP001147148">
    <property type="component" value="Unassembled WGS sequence"/>
</dbReference>
<feature type="domain" description="OmpR/PhoB-type" evidence="9">
    <location>
        <begin position="119"/>
        <end position="220"/>
    </location>
</feature>
<feature type="DNA-binding region" description="OmpR/PhoB-type" evidence="7">
    <location>
        <begin position="119"/>
        <end position="220"/>
    </location>
</feature>
<proteinExistence type="predicted"/>
<sequence length="226" mass="25683">MDNDVDDSKKLKSFLESQNYTVFLADSKSQLTELISTNQIDLLLIDPLSSEGNDYYYIEELTTTYQMPLIIVSTFNDETNVVAGLSSGADDYLSKPIRYQELLARINKTMKHQGNSSHSDILLFDEGTLCITPSSRQVFIQGKEVTLTHSEYLLLLTLAGNPTKYFSRSELLDQVKGIDFDGHDRIIDSHIKDLRKKIEPNPKEPRYIITVHGSGYRFGPLDTFFN</sequence>
<dbReference type="Pfam" id="PF00072">
    <property type="entry name" value="Response_reg"/>
    <property type="match status" value="1"/>
</dbReference>
<dbReference type="InterPro" id="IPR001867">
    <property type="entry name" value="OmpR/PhoB-type_DNA-bd"/>
</dbReference>
<evidence type="ECO:0000313" key="10">
    <source>
        <dbReference type="EMBL" id="MDF0479697.1"/>
    </source>
</evidence>
<dbReference type="InterPro" id="IPR001789">
    <property type="entry name" value="Sig_transdc_resp-reg_receiver"/>
</dbReference>
<dbReference type="InterPro" id="IPR011006">
    <property type="entry name" value="CheY-like_superfamily"/>
</dbReference>